<comment type="caution">
    <text evidence="1">The sequence shown here is derived from an EMBL/GenBank/DDBJ whole genome shotgun (WGS) entry which is preliminary data.</text>
</comment>
<dbReference type="EMBL" id="CAJJDP010000080">
    <property type="protein sequence ID" value="CAD8183321.1"/>
    <property type="molecule type" value="Genomic_DNA"/>
</dbReference>
<name>A0A8S1W5T4_PAROT</name>
<proteinExistence type="predicted"/>
<reference evidence="1" key="1">
    <citation type="submission" date="2021-01" db="EMBL/GenBank/DDBJ databases">
        <authorList>
            <consortium name="Genoscope - CEA"/>
            <person name="William W."/>
        </authorList>
    </citation>
    <scope>NUCLEOTIDE SEQUENCE</scope>
</reference>
<evidence type="ECO:0000313" key="3">
    <source>
        <dbReference type="Proteomes" id="UP000683925"/>
    </source>
</evidence>
<dbReference type="EMBL" id="CAJJDP010000080">
    <property type="protein sequence ID" value="CAD8183319.1"/>
    <property type="molecule type" value="Genomic_DNA"/>
</dbReference>
<evidence type="ECO:0000313" key="2">
    <source>
        <dbReference type="EMBL" id="CAD8183321.1"/>
    </source>
</evidence>
<dbReference type="AlphaFoldDB" id="A0A8S1W5T4"/>
<protein>
    <submittedName>
        <fullName evidence="1">Uncharacterized protein</fullName>
    </submittedName>
</protein>
<organism evidence="1 3">
    <name type="scientific">Paramecium octaurelia</name>
    <dbReference type="NCBI Taxonomy" id="43137"/>
    <lineage>
        <taxon>Eukaryota</taxon>
        <taxon>Sar</taxon>
        <taxon>Alveolata</taxon>
        <taxon>Ciliophora</taxon>
        <taxon>Intramacronucleata</taxon>
        <taxon>Oligohymenophorea</taxon>
        <taxon>Peniculida</taxon>
        <taxon>Parameciidae</taxon>
        <taxon>Paramecium</taxon>
    </lineage>
</organism>
<accession>A0A8S1W5T4</accession>
<sequence>MQSDGKKQQSTMIDPGYWCRFKIFHRIVSTLLNKKNVIQSHLDLVVILFPFQYGKFIQTMLCSSRYTFVVDGKIKKLKELNKLKILLGEIIISENNFQAKSQNQTYIFGEDICNTERLHQYLKSIDYTIPTQYSKFKYSKEKVLKLIMI</sequence>
<dbReference type="OrthoDB" id="203237at2759"/>
<evidence type="ECO:0000313" key="1">
    <source>
        <dbReference type="EMBL" id="CAD8183319.1"/>
    </source>
</evidence>
<keyword evidence="3" id="KW-1185">Reference proteome</keyword>
<dbReference type="Proteomes" id="UP000683925">
    <property type="component" value="Unassembled WGS sequence"/>
</dbReference>
<gene>
    <name evidence="1" type="ORF">POCTA_138.1.T0810003</name>
    <name evidence="2" type="ORF">POCTA_138.1.T0810004</name>
</gene>